<dbReference type="AlphaFoldDB" id="A0A6V8P1P6"/>
<sequence length="56" mass="6700">MANFYKEKYHTDFKDRLRNKVLEILNKDQGSDSYGLVDRYRVGRSTIMRPSFPIND</sequence>
<evidence type="ECO:0000313" key="2">
    <source>
        <dbReference type="Proteomes" id="UP000543224"/>
    </source>
</evidence>
<organism evidence="1 2">
    <name type="scientific">Candidatus Hakubella thermalkaliphila</name>
    <dbReference type="NCBI Taxonomy" id="2754717"/>
    <lineage>
        <taxon>Bacteria</taxon>
        <taxon>Bacillati</taxon>
        <taxon>Actinomycetota</taxon>
        <taxon>Actinomycetota incertae sedis</taxon>
        <taxon>Candidatus Hakubellales</taxon>
        <taxon>Candidatus Hakubellaceae</taxon>
        <taxon>Candidatus Hakubella</taxon>
    </lineage>
</organism>
<proteinExistence type="predicted"/>
<dbReference type="EMBL" id="BLRX01000611">
    <property type="protein sequence ID" value="GFP26439.1"/>
    <property type="molecule type" value="Genomic_DNA"/>
</dbReference>
<name>A0A6V8P1P6_9ACTN</name>
<reference evidence="1 2" key="1">
    <citation type="journal article" date="2020" name="Front. Microbiol.">
        <title>Single-cell genomics of novel Actinobacteria with the Wood-Ljungdahl pathway discovered in a serpentinizing system.</title>
        <authorList>
            <person name="Merino N."/>
            <person name="Kawai M."/>
            <person name="Boyd E.S."/>
            <person name="Colman D.R."/>
            <person name="McGlynn S.E."/>
            <person name="Nealson K.H."/>
            <person name="Kurokawa K."/>
            <person name="Hongoh Y."/>
        </authorList>
    </citation>
    <scope>NUCLEOTIDE SEQUENCE [LARGE SCALE GENOMIC DNA]</scope>
    <source>
        <strain evidence="1 2">S25</strain>
    </source>
</reference>
<dbReference type="Proteomes" id="UP000543224">
    <property type="component" value="Unassembled WGS sequence"/>
</dbReference>
<gene>
    <name evidence="1" type="ORF">HKBW3S25_01932</name>
</gene>
<evidence type="ECO:0000313" key="1">
    <source>
        <dbReference type="EMBL" id="GFP26439.1"/>
    </source>
</evidence>
<accession>A0A6V8P1P6</accession>
<comment type="caution">
    <text evidence="1">The sequence shown here is derived from an EMBL/GenBank/DDBJ whole genome shotgun (WGS) entry which is preliminary data.</text>
</comment>
<protein>
    <submittedName>
        <fullName evidence="1">Uncharacterized protein</fullName>
    </submittedName>
</protein>
<feature type="non-terminal residue" evidence="1">
    <location>
        <position position="56"/>
    </location>
</feature>